<name>A0A2L1IW02_9CAUD</name>
<evidence type="ECO:0000313" key="2">
    <source>
        <dbReference type="Proteomes" id="UP000241925"/>
    </source>
</evidence>
<keyword evidence="2" id="KW-1185">Reference proteome</keyword>
<sequence length="65" mass="7379">MNEIEAYCFDVQIYVNEFGKYEYGVSQEFEIDGEEQWELLESGSADTLAEAAQMASNSIRTLFPA</sequence>
<dbReference type="EMBL" id="MG757153">
    <property type="protein sequence ID" value="AVD99323.1"/>
    <property type="molecule type" value="Genomic_DNA"/>
</dbReference>
<accession>A0A2L1IW02</accession>
<reference evidence="1 2" key="1">
    <citation type="submission" date="2018-01" db="EMBL/GenBank/DDBJ databases">
        <authorList>
            <person name="Grinwald M.F."/>
            <person name="Tasoff P."/>
            <person name="Simpson K.F."/>
            <person name="Vasser A."/>
            <person name="Shaffer C.D."/>
            <person name="Weston-Hafer K.A."/>
            <person name="Russell D.A."/>
            <person name="Pope W.H."/>
            <person name="Jacobs-Sera D."/>
            <person name="Hendrix R.W."/>
            <person name="Hatfull G.F."/>
        </authorList>
    </citation>
    <scope>NUCLEOTIDE SEQUENCE [LARGE SCALE GENOMIC DNA]</scope>
</reference>
<gene>
    <name evidence="1" type="ORF">SEA_BILLNYE_149</name>
</gene>
<protein>
    <submittedName>
        <fullName evidence="1">Uncharacterized protein</fullName>
    </submittedName>
</protein>
<proteinExistence type="predicted"/>
<organism evidence="1 2">
    <name type="scientific">Streptomyces phage BillNye</name>
    <dbReference type="NCBI Taxonomy" id="2079426"/>
    <lineage>
        <taxon>Viruses</taxon>
        <taxon>Duplodnaviria</taxon>
        <taxon>Heunggongvirae</taxon>
        <taxon>Uroviricota</taxon>
        <taxon>Caudoviricetes</taxon>
        <taxon>Stanwilliamsviridae</taxon>
        <taxon>Loccivirinae</taxon>
        <taxon>Wilnyevirus</taxon>
        <taxon>Wilnyevirus billnye</taxon>
    </lineage>
</organism>
<evidence type="ECO:0000313" key="1">
    <source>
        <dbReference type="EMBL" id="AVD99323.1"/>
    </source>
</evidence>
<dbReference type="Proteomes" id="UP000241925">
    <property type="component" value="Segment"/>
</dbReference>